<dbReference type="RefSeq" id="WP_073884133.1">
    <property type="nucleotide sequence ID" value="NZ_FAUH01000010.1"/>
</dbReference>
<dbReference type="PANTHER" id="PTHR30477:SF13">
    <property type="entry name" value="IRON TRANSPORT SYSTEM MEMBRANE PROTEIN HI_0360-RELATED"/>
    <property type="match status" value="1"/>
</dbReference>
<dbReference type="OrthoDB" id="1016457at2"/>
<evidence type="ECO:0000256" key="1">
    <source>
        <dbReference type="ARBA" id="ARBA00004141"/>
    </source>
</evidence>
<evidence type="ECO:0000256" key="2">
    <source>
        <dbReference type="ARBA" id="ARBA00008034"/>
    </source>
</evidence>
<reference evidence="9" key="1">
    <citation type="submission" date="2015-11" db="EMBL/GenBank/DDBJ databases">
        <authorList>
            <person name="Dugat-Bony E."/>
        </authorList>
    </citation>
    <scope>NUCLEOTIDE SEQUENCE [LARGE SCALE GENOMIC DNA]</scope>
    <source>
        <strain evidence="9">Mu292</strain>
    </source>
</reference>
<evidence type="ECO:0000313" key="8">
    <source>
        <dbReference type="EMBL" id="CUU66302.1"/>
    </source>
</evidence>
<dbReference type="Gene3D" id="1.10.3470.10">
    <property type="entry name" value="ABC transporter involved in vitamin B12 uptake, BtuC"/>
    <property type="match status" value="1"/>
</dbReference>
<dbReference type="InterPro" id="IPR001626">
    <property type="entry name" value="ABC_TroCD"/>
</dbReference>
<feature type="transmembrane region" description="Helical" evidence="7">
    <location>
        <begin position="135"/>
        <end position="153"/>
    </location>
</feature>
<keyword evidence="5 7" id="KW-0472">Membrane</keyword>
<keyword evidence="6" id="KW-0813">Transport</keyword>
<dbReference type="GO" id="GO:0055085">
    <property type="term" value="P:transmembrane transport"/>
    <property type="evidence" value="ECO:0007669"/>
    <property type="project" value="InterPro"/>
</dbReference>
<accession>A0A0X2NLC5</accession>
<dbReference type="GO" id="GO:0043190">
    <property type="term" value="C:ATP-binding cassette (ABC) transporter complex"/>
    <property type="evidence" value="ECO:0007669"/>
    <property type="project" value="InterPro"/>
</dbReference>
<protein>
    <submittedName>
        <fullName evidence="8">ABC-type Mn2+/Zn2+ transport systems, permease components</fullName>
    </submittedName>
</protein>
<dbReference type="NCBIfam" id="NF040871">
    <property type="entry name" value="AztB"/>
    <property type="match status" value="1"/>
</dbReference>
<gene>
    <name evidence="8" type="ORF">CVAR292_01642</name>
</gene>
<dbReference type="SUPFAM" id="SSF81345">
    <property type="entry name" value="ABC transporter involved in vitamin B12 uptake, BtuC"/>
    <property type="match status" value="1"/>
</dbReference>
<dbReference type="PANTHER" id="PTHR30477">
    <property type="entry name" value="ABC-TRANSPORTER METAL-BINDING PROTEIN"/>
    <property type="match status" value="1"/>
</dbReference>
<evidence type="ECO:0000256" key="6">
    <source>
        <dbReference type="RuleBase" id="RU003943"/>
    </source>
</evidence>
<evidence type="ECO:0000256" key="5">
    <source>
        <dbReference type="ARBA" id="ARBA00023136"/>
    </source>
</evidence>
<name>A0A0X2NLC5_9CORY</name>
<evidence type="ECO:0000313" key="9">
    <source>
        <dbReference type="Proteomes" id="UP000182498"/>
    </source>
</evidence>
<feature type="transmembrane region" description="Helical" evidence="7">
    <location>
        <begin position="222"/>
        <end position="241"/>
    </location>
</feature>
<keyword evidence="3 6" id="KW-0812">Transmembrane</keyword>
<comment type="subcellular location">
    <subcellularLocation>
        <location evidence="6">Cell membrane</location>
        <topology evidence="6">Multi-pass membrane protein</topology>
    </subcellularLocation>
    <subcellularLocation>
        <location evidence="1">Membrane</location>
        <topology evidence="1">Multi-pass membrane protein</topology>
    </subcellularLocation>
</comment>
<dbReference type="EMBL" id="FAUH01000010">
    <property type="protein sequence ID" value="CUU66302.1"/>
    <property type="molecule type" value="Genomic_DNA"/>
</dbReference>
<evidence type="ECO:0000256" key="7">
    <source>
        <dbReference type="SAM" id="Phobius"/>
    </source>
</evidence>
<dbReference type="InterPro" id="IPR037294">
    <property type="entry name" value="ABC_BtuC-like"/>
</dbReference>
<evidence type="ECO:0000256" key="3">
    <source>
        <dbReference type="ARBA" id="ARBA00022692"/>
    </source>
</evidence>
<dbReference type="Proteomes" id="UP000182498">
    <property type="component" value="Unassembled WGS sequence"/>
</dbReference>
<feature type="transmembrane region" description="Helical" evidence="7">
    <location>
        <begin position="56"/>
        <end position="82"/>
    </location>
</feature>
<proteinExistence type="inferred from homology"/>
<feature type="transmembrane region" description="Helical" evidence="7">
    <location>
        <begin position="247"/>
        <end position="265"/>
    </location>
</feature>
<dbReference type="CDD" id="cd06550">
    <property type="entry name" value="TM_ABC_iron-siderophores_like"/>
    <property type="match status" value="1"/>
</dbReference>
<evidence type="ECO:0000256" key="4">
    <source>
        <dbReference type="ARBA" id="ARBA00022989"/>
    </source>
</evidence>
<keyword evidence="4 7" id="KW-1133">Transmembrane helix</keyword>
<feature type="transmembrane region" description="Helical" evidence="7">
    <location>
        <begin position="174"/>
        <end position="192"/>
    </location>
</feature>
<dbReference type="AlphaFoldDB" id="A0A0X2NLC5"/>
<dbReference type="Pfam" id="PF00950">
    <property type="entry name" value="ABC-3"/>
    <property type="match status" value="1"/>
</dbReference>
<organism evidence="8 9">
    <name type="scientific">Corynebacterium variabile</name>
    <dbReference type="NCBI Taxonomy" id="1727"/>
    <lineage>
        <taxon>Bacteria</taxon>
        <taxon>Bacillati</taxon>
        <taxon>Actinomycetota</taxon>
        <taxon>Actinomycetes</taxon>
        <taxon>Mycobacteriales</taxon>
        <taxon>Corynebacteriaceae</taxon>
        <taxon>Corynebacterium</taxon>
    </lineage>
</organism>
<dbReference type="GO" id="GO:0010043">
    <property type="term" value="P:response to zinc ion"/>
    <property type="evidence" value="ECO:0007669"/>
    <property type="project" value="TreeGrafter"/>
</dbReference>
<feature type="transmembrane region" description="Helical" evidence="7">
    <location>
        <begin position="94"/>
        <end position="115"/>
    </location>
</feature>
<sequence length="283" mass="29246">MEILTDPFEVSFVFRALLAGSFTAVLCACVGTWVVLRGLSFFGDAMSHGMLPGVAVASLLGVNLMLGAAVSAVVMSFGVVVVSRATRLSRDVSIGLQFIVMLSLGVAIVSHSGSFAVDLTSFLFGDVLGVGSTDVLTIGIAALVGIVACVVMYRPFTALTFDPRKSQTLGLRPGFAHVAMLILVALATVASFQIVGTLLVFGLLIGPPATAVLLVRGIGRVMVLAAVLGVAQVYVGLLVSWYAETAAGATITLLGGLTFLAVLAVREVVCRVHPANANDNHVQ</sequence>
<feature type="transmembrane region" description="Helical" evidence="7">
    <location>
        <begin position="12"/>
        <end position="36"/>
    </location>
</feature>
<keyword evidence="9" id="KW-1185">Reference proteome</keyword>
<comment type="similarity">
    <text evidence="2 6">Belongs to the ABC-3 integral membrane protein family.</text>
</comment>
<feature type="transmembrane region" description="Helical" evidence="7">
    <location>
        <begin position="198"/>
        <end position="215"/>
    </location>
</feature>